<dbReference type="PANTHER" id="PTHR10775">
    <property type="entry name" value="OS08G0208400 PROTEIN"/>
    <property type="match status" value="1"/>
</dbReference>
<gene>
    <name evidence="2" type="ORF">PVK06_021688</name>
</gene>
<dbReference type="InterPro" id="IPR004242">
    <property type="entry name" value="Transposase_21"/>
</dbReference>
<keyword evidence="3" id="KW-1185">Reference proteome</keyword>
<proteinExistence type="predicted"/>
<feature type="compositionally biased region" description="Acidic residues" evidence="1">
    <location>
        <begin position="159"/>
        <end position="168"/>
    </location>
</feature>
<evidence type="ECO:0000313" key="2">
    <source>
        <dbReference type="EMBL" id="KAK5826758.1"/>
    </source>
</evidence>
<feature type="region of interest" description="Disordered" evidence="1">
    <location>
        <begin position="143"/>
        <end position="169"/>
    </location>
</feature>
<dbReference type="Proteomes" id="UP001358586">
    <property type="component" value="Chromosome 6"/>
</dbReference>
<sequence>MIIPGEKGLRNDINIYLQPLIEELKQLWSGVETYDVLRKENFNLRAALLWTINDFPAYANLSGWSTKGCYAYPCCAAQTCLKWLYNGKKFSYMGHHRWLDGNHKCRFQRTLFDSTKEYRGAPKQTVGSEILFMLKDINFSYGKMSQPPITQTRRRSRDESDEEDDPNEAELWKKNEYLFLVALLGAQHFTPQS</sequence>
<dbReference type="PANTHER" id="PTHR10775:SF173">
    <property type="match status" value="1"/>
</dbReference>
<name>A0ABR0PQQ1_GOSAR</name>
<dbReference type="EMBL" id="JARKNE010000006">
    <property type="protein sequence ID" value="KAK5826758.1"/>
    <property type="molecule type" value="Genomic_DNA"/>
</dbReference>
<evidence type="ECO:0000256" key="1">
    <source>
        <dbReference type="SAM" id="MobiDB-lite"/>
    </source>
</evidence>
<accession>A0ABR0PQQ1</accession>
<protein>
    <submittedName>
        <fullName evidence="2">Uncharacterized protein</fullName>
    </submittedName>
</protein>
<comment type="caution">
    <text evidence="2">The sequence shown here is derived from an EMBL/GenBank/DDBJ whole genome shotgun (WGS) entry which is preliminary data.</text>
</comment>
<evidence type="ECO:0000313" key="3">
    <source>
        <dbReference type="Proteomes" id="UP001358586"/>
    </source>
</evidence>
<organism evidence="2 3">
    <name type="scientific">Gossypium arboreum</name>
    <name type="common">Tree cotton</name>
    <name type="synonym">Gossypium nanking</name>
    <dbReference type="NCBI Taxonomy" id="29729"/>
    <lineage>
        <taxon>Eukaryota</taxon>
        <taxon>Viridiplantae</taxon>
        <taxon>Streptophyta</taxon>
        <taxon>Embryophyta</taxon>
        <taxon>Tracheophyta</taxon>
        <taxon>Spermatophyta</taxon>
        <taxon>Magnoliopsida</taxon>
        <taxon>eudicotyledons</taxon>
        <taxon>Gunneridae</taxon>
        <taxon>Pentapetalae</taxon>
        <taxon>rosids</taxon>
        <taxon>malvids</taxon>
        <taxon>Malvales</taxon>
        <taxon>Malvaceae</taxon>
        <taxon>Malvoideae</taxon>
        <taxon>Gossypium</taxon>
    </lineage>
</organism>
<reference evidence="2 3" key="1">
    <citation type="submission" date="2023-03" db="EMBL/GenBank/DDBJ databases">
        <title>WGS of Gossypium arboreum.</title>
        <authorList>
            <person name="Yu D."/>
        </authorList>
    </citation>
    <scope>NUCLEOTIDE SEQUENCE [LARGE SCALE GENOMIC DNA]</scope>
    <source>
        <tissue evidence="2">Leaf</tissue>
    </source>
</reference>
<dbReference type="Pfam" id="PF02992">
    <property type="entry name" value="Transposase_21"/>
    <property type="match status" value="1"/>
</dbReference>